<evidence type="ECO:0000313" key="2">
    <source>
        <dbReference type="EMBL" id="CAI6098745.1"/>
    </source>
</evidence>
<dbReference type="Gene3D" id="3.40.50.720">
    <property type="entry name" value="NAD(P)-binding Rossmann-like Domain"/>
    <property type="match status" value="1"/>
</dbReference>
<dbReference type="PANTHER" id="PTHR42840:SF7">
    <property type="entry name" value="BINDING ROSSMANN FOLD OXIDOREDUCTASE, PUTATIVE (AFU_ORTHOLOGUE AFUA_4G10190)-RELATED"/>
    <property type="match status" value="1"/>
</dbReference>
<proteinExistence type="predicted"/>
<dbReference type="GO" id="GO:0006740">
    <property type="term" value="P:NADPH regeneration"/>
    <property type="evidence" value="ECO:0007669"/>
    <property type="project" value="TreeGrafter"/>
</dbReference>
<evidence type="ECO:0000313" key="3">
    <source>
        <dbReference type="Proteomes" id="UP001160390"/>
    </source>
</evidence>
<dbReference type="PANTHER" id="PTHR42840">
    <property type="entry name" value="NAD(P)-BINDING ROSSMANN-FOLD SUPERFAMILY PROTEIN-RELATED"/>
    <property type="match status" value="1"/>
</dbReference>
<protein>
    <recommendedName>
        <fullName evidence="1">Gfo/Idh/MocA-like oxidoreductase N-terminal domain-containing protein</fullName>
    </recommendedName>
</protein>
<dbReference type="Pfam" id="PF01408">
    <property type="entry name" value="GFO_IDH_MocA"/>
    <property type="match status" value="1"/>
</dbReference>
<dbReference type="InterPro" id="IPR036291">
    <property type="entry name" value="NAD(P)-bd_dom_sf"/>
</dbReference>
<comment type="caution">
    <text evidence="2">The sequence shown here is derived from an EMBL/GenBank/DDBJ whole genome shotgun (WGS) entry which is preliminary data.</text>
</comment>
<dbReference type="GO" id="GO:0016491">
    <property type="term" value="F:oxidoreductase activity"/>
    <property type="evidence" value="ECO:0007669"/>
    <property type="project" value="TreeGrafter"/>
</dbReference>
<feature type="domain" description="Gfo/Idh/MocA-like oxidoreductase N-terminal" evidence="1">
    <location>
        <begin position="8"/>
        <end position="132"/>
    </location>
</feature>
<sequence>MDTPTRVLKIGIIGCTEITQTIFISTLGFLHDYYQITYLCDDGSEDALRHCRRLVAGPAPAITQDAEELCASPDVDVVMVMSNYEDHVHHTTLALKHNKYVMVEKSMAMSLQDADTIIAAEQSSTGKVFVGHIRRYAPAFLAALDGVGGVDKIQYVRIRGNMRSIYSCNIIGPNPTFVSQSCTFPKNFTNSNEQDRIIRREKIVSTALHDECNVSLSPQSEKAWGLLGGLGCHDLSTMREVLGMPSSVLGVSMGFPFWNVLFQYPGFTVSYESGLIEIPDFDAHIEVYSTNKIVRVEYESAYIKGALTTMRIVEGSDGTYRESFIRHTYEDAYTLELKEFYRAVTTGKPIKTSAEDARMDLEIFRMVMEGQKTFQ</sequence>
<keyword evidence="3" id="KW-1185">Reference proteome</keyword>
<dbReference type="InterPro" id="IPR000683">
    <property type="entry name" value="Gfo/Idh/MocA-like_OxRdtase_N"/>
</dbReference>
<gene>
    <name evidence="2" type="ORF">CCHLO57077_00002749</name>
</gene>
<dbReference type="GO" id="GO:0000166">
    <property type="term" value="F:nucleotide binding"/>
    <property type="evidence" value="ECO:0007669"/>
    <property type="project" value="InterPro"/>
</dbReference>
<organism evidence="2 3">
    <name type="scientific">Clonostachys chloroleuca</name>
    <dbReference type="NCBI Taxonomy" id="1926264"/>
    <lineage>
        <taxon>Eukaryota</taxon>
        <taxon>Fungi</taxon>
        <taxon>Dikarya</taxon>
        <taxon>Ascomycota</taxon>
        <taxon>Pezizomycotina</taxon>
        <taxon>Sordariomycetes</taxon>
        <taxon>Hypocreomycetidae</taxon>
        <taxon>Hypocreales</taxon>
        <taxon>Bionectriaceae</taxon>
        <taxon>Clonostachys</taxon>
    </lineage>
</organism>
<dbReference type="Gene3D" id="3.30.360.10">
    <property type="entry name" value="Dihydrodipicolinate Reductase, domain 2"/>
    <property type="match status" value="1"/>
</dbReference>
<dbReference type="AlphaFoldDB" id="A0AA35QB30"/>
<dbReference type="Proteomes" id="UP001160390">
    <property type="component" value="Unassembled WGS sequence"/>
</dbReference>
<reference evidence="2" key="1">
    <citation type="submission" date="2023-01" db="EMBL/GenBank/DDBJ databases">
        <authorList>
            <person name="Piombo E."/>
        </authorList>
    </citation>
    <scope>NUCLEOTIDE SEQUENCE</scope>
</reference>
<dbReference type="SUPFAM" id="SSF51735">
    <property type="entry name" value="NAD(P)-binding Rossmann-fold domains"/>
    <property type="match status" value="1"/>
</dbReference>
<name>A0AA35QB30_9HYPO</name>
<evidence type="ECO:0000259" key="1">
    <source>
        <dbReference type="Pfam" id="PF01408"/>
    </source>
</evidence>
<accession>A0AA35QB30</accession>
<dbReference type="GO" id="GO:0005737">
    <property type="term" value="C:cytoplasm"/>
    <property type="evidence" value="ECO:0007669"/>
    <property type="project" value="TreeGrafter"/>
</dbReference>
<dbReference type="EMBL" id="CABFNP030001299">
    <property type="protein sequence ID" value="CAI6098745.1"/>
    <property type="molecule type" value="Genomic_DNA"/>
</dbReference>